<gene>
    <name evidence="2" type="ORF">LY89DRAFT_670760</name>
</gene>
<feature type="signal peptide" evidence="1">
    <location>
        <begin position="1"/>
        <end position="22"/>
    </location>
</feature>
<evidence type="ECO:0000313" key="3">
    <source>
        <dbReference type="Proteomes" id="UP000070700"/>
    </source>
</evidence>
<dbReference type="InParanoid" id="A0A194X510"/>
<evidence type="ECO:0000256" key="1">
    <source>
        <dbReference type="SAM" id="SignalP"/>
    </source>
</evidence>
<evidence type="ECO:0000313" key="2">
    <source>
        <dbReference type="EMBL" id="KUJ15265.1"/>
    </source>
</evidence>
<dbReference type="EMBL" id="KQ947418">
    <property type="protein sequence ID" value="KUJ15265.1"/>
    <property type="molecule type" value="Genomic_DNA"/>
</dbReference>
<organism evidence="2 3">
    <name type="scientific">Mollisia scopiformis</name>
    <name type="common">Conifer needle endophyte fungus</name>
    <name type="synonym">Phialocephala scopiformis</name>
    <dbReference type="NCBI Taxonomy" id="149040"/>
    <lineage>
        <taxon>Eukaryota</taxon>
        <taxon>Fungi</taxon>
        <taxon>Dikarya</taxon>
        <taxon>Ascomycota</taxon>
        <taxon>Pezizomycotina</taxon>
        <taxon>Leotiomycetes</taxon>
        <taxon>Helotiales</taxon>
        <taxon>Mollisiaceae</taxon>
        <taxon>Mollisia</taxon>
    </lineage>
</organism>
<feature type="chain" id="PRO_5008267906" evidence="1">
    <location>
        <begin position="23"/>
        <end position="144"/>
    </location>
</feature>
<proteinExistence type="predicted"/>
<dbReference type="Proteomes" id="UP000070700">
    <property type="component" value="Unassembled WGS sequence"/>
</dbReference>
<dbReference type="OrthoDB" id="4399777at2759"/>
<dbReference type="KEGG" id="psco:LY89DRAFT_670760"/>
<name>A0A194X510_MOLSC</name>
<protein>
    <submittedName>
        <fullName evidence="2">Uncharacterized protein</fullName>
    </submittedName>
</protein>
<reference evidence="2 3" key="1">
    <citation type="submission" date="2015-10" db="EMBL/GenBank/DDBJ databases">
        <title>Full genome of DAOMC 229536 Phialocephala scopiformis, a fungal endophyte of spruce producing the potent anti-insectan compound rugulosin.</title>
        <authorList>
            <consortium name="DOE Joint Genome Institute"/>
            <person name="Walker A.K."/>
            <person name="Frasz S.L."/>
            <person name="Seifert K.A."/>
            <person name="Miller J.D."/>
            <person name="Mondo S.J."/>
            <person name="Labutti K."/>
            <person name="Lipzen A."/>
            <person name="Dockter R."/>
            <person name="Kennedy M."/>
            <person name="Grigoriev I.V."/>
            <person name="Spatafora J.W."/>
        </authorList>
    </citation>
    <scope>NUCLEOTIDE SEQUENCE [LARGE SCALE GENOMIC DNA]</scope>
    <source>
        <strain evidence="2 3">CBS 120377</strain>
    </source>
</reference>
<sequence>MYFNVKSCVATALALLAFTTQAQQYQGTNPVPPLVACSGQGAGNCNLGFVGFNYDGGTTWNWVTIYDNACNPIGGAYGNVDNDDNPWGLDSELPYVTVLYQVGWPNDDYFAFAYADYSFGGEFACGFQDAYGDDFNVCQHAFPC</sequence>
<keyword evidence="3" id="KW-1185">Reference proteome</keyword>
<accession>A0A194X510</accession>
<dbReference type="RefSeq" id="XP_018069620.1">
    <property type="nucleotide sequence ID" value="XM_018213185.1"/>
</dbReference>
<dbReference type="GeneID" id="28822911"/>
<keyword evidence="1" id="KW-0732">Signal</keyword>
<dbReference type="AlphaFoldDB" id="A0A194X510"/>